<dbReference type="PANTHER" id="PTHR43156">
    <property type="entry name" value="STAGE II SPORULATION PROTEIN E-RELATED"/>
    <property type="match status" value="1"/>
</dbReference>
<dbReference type="NCBIfam" id="TIGR00229">
    <property type="entry name" value="sensory_box"/>
    <property type="match status" value="1"/>
</dbReference>
<dbReference type="InterPro" id="IPR052016">
    <property type="entry name" value="Bact_Sigma-Reg"/>
</dbReference>
<dbReference type="InterPro" id="IPR035965">
    <property type="entry name" value="PAS-like_dom_sf"/>
</dbReference>
<evidence type="ECO:0000259" key="2">
    <source>
        <dbReference type="SMART" id="SM00331"/>
    </source>
</evidence>
<dbReference type="SUPFAM" id="SSF81606">
    <property type="entry name" value="PP2C-like"/>
    <property type="match status" value="1"/>
</dbReference>
<protein>
    <submittedName>
        <fullName evidence="3">PAS/PAC sensor protein</fullName>
    </submittedName>
</protein>
<dbReference type="Gene3D" id="3.30.450.20">
    <property type="entry name" value="PAS domain"/>
    <property type="match status" value="1"/>
</dbReference>
<proteinExistence type="predicted"/>
<accession>A0AAV2WEH4</accession>
<name>A0AAV2WEH4_MYCNE</name>
<gene>
    <name evidence="3" type="ORF">BN1047_00396</name>
</gene>
<dbReference type="InterPro" id="IPR013656">
    <property type="entry name" value="PAS_4"/>
</dbReference>
<evidence type="ECO:0000313" key="4">
    <source>
        <dbReference type="Proteomes" id="UP000028864"/>
    </source>
</evidence>
<dbReference type="Pfam" id="PF07228">
    <property type="entry name" value="SpoIIE"/>
    <property type="match status" value="1"/>
</dbReference>
<evidence type="ECO:0000256" key="1">
    <source>
        <dbReference type="ARBA" id="ARBA00022801"/>
    </source>
</evidence>
<evidence type="ECO:0000313" key="3">
    <source>
        <dbReference type="EMBL" id="CDQ42543.1"/>
    </source>
</evidence>
<reference evidence="3" key="1">
    <citation type="submission" date="2014-05" db="EMBL/GenBank/DDBJ databases">
        <authorList>
            <person name="Urmite Genomes"/>
        </authorList>
    </citation>
    <scope>NUCLEOTIDE SEQUENCE</scope>
    <source>
        <strain evidence="3">DSM 44074</strain>
    </source>
</reference>
<dbReference type="PANTHER" id="PTHR43156:SF2">
    <property type="entry name" value="STAGE II SPORULATION PROTEIN E"/>
    <property type="match status" value="1"/>
</dbReference>
<dbReference type="InterPro" id="IPR036457">
    <property type="entry name" value="PPM-type-like_dom_sf"/>
</dbReference>
<dbReference type="AlphaFoldDB" id="A0AAV2WEH4"/>
<dbReference type="Proteomes" id="UP000028864">
    <property type="component" value="Unassembled WGS sequence"/>
</dbReference>
<dbReference type="RefSeq" id="WP_030136917.1">
    <property type="nucleotide sequence ID" value="NZ_LK021337.1"/>
</dbReference>
<dbReference type="EMBL" id="LK021337">
    <property type="protein sequence ID" value="CDQ42543.1"/>
    <property type="molecule type" value="Genomic_DNA"/>
</dbReference>
<dbReference type="GO" id="GO:0016791">
    <property type="term" value="F:phosphatase activity"/>
    <property type="evidence" value="ECO:0007669"/>
    <property type="project" value="TreeGrafter"/>
</dbReference>
<dbReference type="Pfam" id="PF08448">
    <property type="entry name" value="PAS_4"/>
    <property type="match status" value="1"/>
</dbReference>
<feature type="domain" description="PPM-type phosphatase" evidence="2">
    <location>
        <begin position="163"/>
        <end position="383"/>
    </location>
</feature>
<dbReference type="SMART" id="SM00331">
    <property type="entry name" value="PP2C_SIG"/>
    <property type="match status" value="1"/>
</dbReference>
<dbReference type="InterPro" id="IPR000014">
    <property type="entry name" value="PAS"/>
</dbReference>
<keyword evidence="1" id="KW-0378">Hydrolase</keyword>
<sequence>MTEPDPADFWDDSPSGHVLLTTDGRIVAANATFAGWLGYPQESLRDRFFAELLTVGGRIHYETHFVPMLRMTGALDGVTVDLRAADGSRLPMFLTANVKPASGTHPGLWRVTAVDASDRRAYERELLEQRRRAEQERERARSFADTLRRSLRPPLLSPPAGLHAADHFHAAADEDVGGDFYDLFPLSADTWGFFLGDVSGKGVDAAVITGLTRYVLRSAAVFDADPHQVLHNLNTVLRQRLEVAAHRMCTVVYGNLTRRGSGFDVDLASAGHPPPLLLGADGHAYYVDTVGGQAVGLIEDPHFLSVRMHLEPGDTLVMYTDGLPDARVGPGTERFDDDGKALLRFAAMHTPTRPAEIVGAIRGLLAELGSGVDDDVAVLALGVPDPLT</sequence>
<dbReference type="InterPro" id="IPR001932">
    <property type="entry name" value="PPM-type_phosphatase-like_dom"/>
</dbReference>
<dbReference type="SUPFAM" id="SSF55785">
    <property type="entry name" value="PYP-like sensor domain (PAS domain)"/>
    <property type="match status" value="1"/>
</dbReference>
<reference evidence="3" key="2">
    <citation type="submission" date="2015-09" db="EMBL/GenBank/DDBJ databases">
        <title>Draft genome sequence of Mycobacterium neoaurum DSM 44074.</title>
        <authorList>
            <person name="Croce O."/>
            <person name="Robert C."/>
            <person name="Raoult D."/>
            <person name="Drancourt M."/>
        </authorList>
    </citation>
    <scope>NUCLEOTIDE SEQUENCE</scope>
    <source>
        <strain evidence="3">DSM 44074</strain>
    </source>
</reference>
<dbReference type="Gene3D" id="3.60.40.10">
    <property type="entry name" value="PPM-type phosphatase domain"/>
    <property type="match status" value="1"/>
</dbReference>
<dbReference type="CDD" id="cd00130">
    <property type="entry name" value="PAS"/>
    <property type="match status" value="1"/>
</dbReference>
<organism evidence="3 4">
    <name type="scientific">Mycolicibacterium neoaurum</name>
    <name type="common">Mycobacterium neoaurum</name>
    <dbReference type="NCBI Taxonomy" id="1795"/>
    <lineage>
        <taxon>Bacteria</taxon>
        <taxon>Bacillati</taxon>
        <taxon>Actinomycetota</taxon>
        <taxon>Actinomycetes</taxon>
        <taxon>Mycobacteriales</taxon>
        <taxon>Mycobacteriaceae</taxon>
        <taxon>Mycolicibacterium</taxon>
    </lineage>
</organism>